<proteinExistence type="predicted"/>
<sequence>TKLEEQGYSCGEEETEDIIYGDGTESAVVTLQACAGLPESGVADAATWAFLMEDNHPGGHSSSADGHAEQQHGASHATQEGASASASSLMTSNEQADNHPHVASPARAGGKTLTKWPMLREGDGGAAVHGLQVALDRMGFNPGREDMQWWQFGDTTYGALQTMQACSHLPETGVADEATWKSLLGADARPEDIALLLSGGEDDVDMTEEMQDRGVWLVGEQRFSKRQM</sequence>
<feature type="domain" description="Peptidoglycan binding-like" evidence="2">
    <location>
        <begin position="2"/>
        <end position="51"/>
    </location>
</feature>
<feature type="domain" description="Peptidoglycan binding-like" evidence="2">
    <location>
        <begin position="125"/>
        <end position="183"/>
    </location>
</feature>
<organism evidence="3 4">
    <name type="scientific">Apatococcus fuscideae</name>
    <dbReference type="NCBI Taxonomy" id="2026836"/>
    <lineage>
        <taxon>Eukaryota</taxon>
        <taxon>Viridiplantae</taxon>
        <taxon>Chlorophyta</taxon>
        <taxon>core chlorophytes</taxon>
        <taxon>Trebouxiophyceae</taxon>
        <taxon>Chlorellales</taxon>
        <taxon>Chlorellaceae</taxon>
        <taxon>Apatococcus</taxon>
    </lineage>
</organism>
<evidence type="ECO:0000313" key="3">
    <source>
        <dbReference type="EMBL" id="KAK9834103.1"/>
    </source>
</evidence>
<evidence type="ECO:0000256" key="1">
    <source>
        <dbReference type="SAM" id="MobiDB-lite"/>
    </source>
</evidence>
<dbReference type="InterPro" id="IPR036365">
    <property type="entry name" value="PGBD-like_sf"/>
</dbReference>
<dbReference type="AlphaFoldDB" id="A0AAW1RKJ1"/>
<dbReference type="InterPro" id="IPR036366">
    <property type="entry name" value="PGBDSf"/>
</dbReference>
<evidence type="ECO:0000313" key="4">
    <source>
        <dbReference type="Proteomes" id="UP001485043"/>
    </source>
</evidence>
<feature type="region of interest" description="Disordered" evidence="1">
    <location>
        <begin position="54"/>
        <end position="109"/>
    </location>
</feature>
<dbReference type="EMBL" id="JALJOV010002133">
    <property type="protein sequence ID" value="KAK9834103.1"/>
    <property type="molecule type" value="Genomic_DNA"/>
</dbReference>
<dbReference type="InterPro" id="IPR002477">
    <property type="entry name" value="Peptidoglycan-bd-like"/>
</dbReference>
<gene>
    <name evidence="3" type="ORF">WJX84_000034</name>
</gene>
<dbReference type="Pfam" id="PF01471">
    <property type="entry name" value="PG_binding_1"/>
    <property type="match status" value="2"/>
</dbReference>
<comment type="caution">
    <text evidence="3">The sequence shown here is derived from an EMBL/GenBank/DDBJ whole genome shotgun (WGS) entry which is preliminary data.</text>
</comment>
<evidence type="ECO:0000259" key="2">
    <source>
        <dbReference type="Pfam" id="PF01471"/>
    </source>
</evidence>
<feature type="compositionally biased region" description="Polar residues" evidence="1">
    <location>
        <begin position="72"/>
        <end position="95"/>
    </location>
</feature>
<accession>A0AAW1RKJ1</accession>
<dbReference type="SUPFAM" id="SSF47090">
    <property type="entry name" value="PGBD-like"/>
    <property type="match status" value="2"/>
</dbReference>
<dbReference type="Gene3D" id="1.10.101.10">
    <property type="entry name" value="PGBD-like superfamily/PGBD"/>
    <property type="match status" value="2"/>
</dbReference>
<protein>
    <recommendedName>
        <fullName evidence="2">Peptidoglycan binding-like domain-containing protein</fullName>
    </recommendedName>
</protein>
<feature type="non-terminal residue" evidence="3">
    <location>
        <position position="1"/>
    </location>
</feature>
<reference evidence="3 4" key="1">
    <citation type="journal article" date="2024" name="Nat. Commun.">
        <title>Phylogenomics reveals the evolutionary origins of lichenization in chlorophyte algae.</title>
        <authorList>
            <person name="Puginier C."/>
            <person name="Libourel C."/>
            <person name="Otte J."/>
            <person name="Skaloud P."/>
            <person name="Haon M."/>
            <person name="Grisel S."/>
            <person name="Petersen M."/>
            <person name="Berrin J.G."/>
            <person name="Delaux P.M."/>
            <person name="Dal Grande F."/>
            <person name="Keller J."/>
        </authorList>
    </citation>
    <scope>NUCLEOTIDE SEQUENCE [LARGE SCALE GENOMIC DNA]</scope>
    <source>
        <strain evidence="3 4">SAG 2523</strain>
    </source>
</reference>
<dbReference type="Proteomes" id="UP001485043">
    <property type="component" value="Unassembled WGS sequence"/>
</dbReference>
<name>A0AAW1RKJ1_9CHLO</name>
<keyword evidence="4" id="KW-1185">Reference proteome</keyword>